<reference evidence="1" key="2">
    <citation type="submission" date="2020-09" db="EMBL/GenBank/DDBJ databases">
        <authorList>
            <person name="Sun Q."/>
            <person name="Zhou Y."/>
        </authorList>
    </citation>
    <scope>NUCLEOTIDE SEQUENCE</scope>
    <source>
        <strain evidence="1">CGMCC 1.16012</strain>
    </source>
</reference>
<dbReference type="InterPro" id="IPR037171">
    <property type="entry name" value="NagB/RpiA_transferase-like"/>
</dbReference>
<name>A0A917EHX7_9RHOB</name>
<sequence>MIEAFAKAIFDDYVATLDAGRTHFVAIVPVGPVGQYPLLAKLCQGAGVSLRKMTLIVMDEYLTDEGAWIDDSDPLSFRGHIERNLLANLAPDDQPEVIIPDPRNPKSVQKRIEAFGGVDITYAGVGITGHLAFNEPMEGVTDAAYFATLPTRVVPLLRETRLINSVTAARGNVARIPRLAVTVGMREILSARKLHLFMNRSWQSAAIRRLAFGPVTPAFPASLVQNHADWQISAVSHVLETPEPELA</sequence>
<evidence type="ECO:0000313" key="2">
    <source>
        <dbReference type="Proteomes" id="UP000606730"/>
    </source>
</evidence>
<organism evidence="1 2">
    <name type="scientific">Actibacterium pelagium</name>
    <dbReference type="NCBI Taxonomy" id="2029103"/>
    <lineage>
        <taxon>Bacteria</taxon>
        <taxon>Pseudomonadati</taxon>
        <taxon>Pseudomonadota</taxon>
        <taxon>Alphaproteobacteria</taxon>
        <taxon>Rhodobacterales</taxon>
        <taxon>Roseobacteraceae</taxon>
        <taxon>Actibacterium</taxon>
    </lineage>
</organism>
<evidence type="ECO:0000313" key="1">
    <source>
        <dbReference type="EMBL" id="GGE44508.1"/>
    </source>
</evidence>
<dbReference type="Proteomes" id="UP000606730">
    <property type="component" value="Unassembled WGS sequence"/>
</dbReference>
<reference evidence="1" key="1">
    <citation type="journal article" date="2014" name="Int. J. Syst. Evol. Microbiol.">
        <title>Complete genome sequence of Corynebacterium casei LMG S-19264T (=DSM 44701T), isolated from a smear-ripened cheese.</title>
        <authorList>
            <consortium name="US DOE Joint Genome Institute (JGI-PGF)"/>
            <person name="Walter F."/>
            <person name="Albersmeier A."/>
            <person name="Kalinowski J."/>
            <person name="Ruckert C."/>
        </authorList>
    </citation>
    <scope>NUCLEOTIDE SEQUENCE</scope>
    <source>
        <strain evidence="1">CGMCC 1.16012</strain>
    </source>
</reference>
<dbReference type="SUPFAM" id="SSF100950">
    <property type="entry name" value="NagB/RpiA/CoA transferase-like"/>
    <property type="match status" value="1"/>
</dbReference>
<gene>
    <name evidence="1" type="ORF">GCM10011517_10170</name>
</gene>
<protein>
    <submittedName>
        <fullName evidence="1">Glucosamine-6-phosphate isomerase</fullName>
    </submittedName>
</protein>
<accession>A0A917EHX7</accession>
<proteinExistence type="predicted"/>
<dbReference type="EMBL" id="BMKN01000001">
    <property type="protein sequence ID" value="GGE44508.1"/>
    <property type="molecule type" value="Genomic_DNA"/>
</dbReference>
<comment type="caution">
    <text evidence="1">The sequence shown here is derived from an EMBL/GenBank/DDBJ whole genome shotgun (WGS) entry which is preliminary data.</text>
</comment>
<dbReference type="GO" id="GO:0016853">
    <property type="term" value="F:isomerase activity"/>
    <property type="evidence" value="ECO:0007669"/>
    <property type="project" value="UniProtKB-KW"/>
</dbReference>
<keyword evidence="1" id="KW-0413">Isomerase</keyword>
<dbReference type="PANTHER" id="PTHR42892:SF1">
    <property type="entry name" value="GLUCOSAMINE-6-PHOSPHATE ISOMERASE"/>
    <property type="match status" value="1"/>
</dbReference>
<dbReference type="InterPro" id="IPR052960">
    <property type="entry name" value="GlcN6P_deaminase-like"/>
</dbReference>
<dbReference type="Gene3D" id="3.40.50.1360">
    <property type="match status" value="1"/>
</dbReference>
<dbReference type="AlphaFoldDB" id="A0A917EHX7"/>
<keyword evidence="2" id="KW-1185">Reference proteome</keyword>
<dbReference type="PANTHER" id="PTHR42892">
    <property type="entry name" value="GLUCOSAMINE-6-PHOSPHATE DEAMINASE-LIKE PROTEIN BT_0258-RELATED"/>
    <property type="match status" value="1"/>
</dbReference>